<proteinExistence type="inferred from homology"/>
<dbReference type="Gene3D" id="3.30.1330.40">
    <property type="entry name" value="RutC-like"/>
    <property type="match status" value="1"/>
</dbReference>
<dbReference type="PANTHER" id="PTHR11803:SF58">
    <property type="entry name" value="PROTEIN HMF1-RELATED"/>
    <property type="match status" value="1"/>
</dbReference>
<protein>
    <submittedName>
        <fullName evidence="2">RidA family protein</fullName>
    </submittedName>
</protein>
<dbReference type="GO" id="GO:0005829">
    <property type="term" value="C:cytosol"/>
    <property type="evidence" value="ECO:0007669"/>
    <property type="project" value="TreeGrafter"/>
</dbReference>
<evidence type="ECO:0000313" key="3">
    <source>
        <dbReference type="Proteomes" id="UP000284057"/>
    </source>
</evidence>
<dbReference type="Pfam" id="PF01042">
    <property type="entry name" value="Ribonuc_L-PSP"/>
    <property type="match status" value="1"/>
</dbReference>
<evidence type="ECO:0000313" key="2">
    <source>
        <dbReference type="EMBL" id="RIQ22843.1"/>
    </source>
</evidence>
<sequence>MAVTAAPGPAFRPLVRAGDFVFVSGQAAVDEAGRLVPGTFEEQLRRSMENVRRVLAQAGLDLAHVVRTGCYVHDPADALEFNRLYREYFQPPLPARTTLTGCLTDEVRFEIDVVAYAGGGEG</sequence>
<evidence type="ECO:0000256" key="1">
    <source>
        <dbReference type="ARBA" id="ARBA00010552"/>
    </source>
</evidence>
<reference evidence="2 3" key="1">
    <citation type="submission" date="2018-09" db="EMBL/GenBank/DDBJ databases">
        <title>Isolation, diversity and antifungal activity of actinobacteria from wheat.</title>
        <authorList>
            <person name="Han C."/>
        </authorList>
    </citation>
    <scope>NUCLEOTIDE SEQUENCE [LARGE SCALE GENOMIC DNA]</scope>
    <source>
        <strain evidence="2 3">NEAU-YY265</strain>
    </source>
</reference>
<name>A0A418KR09_9ACTN</name>
<dbReference type="PANTHER" id="PTHR11803">
    <property type="entry name" value="2-IMINOBUTANOATE/2-IMINOPROPANOATE DEAMINASE RIDA"/>
    <property type="match status" value="1"/>
</dbReference>
<dbReference type="CDD" id="cd00448">
    <property type="entry name" value="YjgF_YER057c_UK114_family"/>
    <property type="match status" value="1"/>
</dbReference>
<comment type="similarity">
    <text evidence="1">Belongs to the RutC family.</text>
</comment>
<dbReference type="EMBL" id="QUAL01000130">
    <property type="protein sequence ID" value="RIQ22843.1"/>
    <property type="molecule type" value="Genomic_DNA"/>
</dbReference>
<comment type="caution">
    <text evidence="2">The sequence shown here is derived from an EMBL/GenBank/DDBJ whole genome shotgun (WGS) entry which is preliminary data.</text>
</comment>
<dbReference type="OrthoDB" id="3212792at2"/>
<dbReference type="GO" id="GO:0019239">
    <property type="term" value="F:deaminase activity"/>
    <property type="evidence" value="ECO:0007669"/>
    <property type="project" value="TreeGrafter"/>
</dbReference>
<dbReference type="Proteomes" id="UP000284057">
    <property type="component" value="Unassembled WGS sequence"/>
</dbReference>
<dbReference type="AlphaFoldDB" id="A0A418KR09"/>
<dbReference type="SUPFAM" id="SSF55298">
    <property type="entry name" value="YjgF-like"/>
    <property type="match status" value="1"/>
</dbReference>
<dbReference type="InterPro" id="IPR006175">
    <property type="entry name" value="YjgF/YER057c/UK114"/>
</dbReference>
<accession>A0A418KR09</accession>
<organism evidence="2 3">
    <name type="scientific">Jiangella rhizosphaerae</name>
    <dbReference type="NCBI Taxonomy" id="2293569"/>
    <lineage>
        <taxon>Bacteria</taxon>
        <taxon>Bacillati</taxon>
        <taxon>Actinomycetota</taxon>
        <taxon>Actinomycetes</taxon>
        <taxon>Jiangellales</taxon>
        <taxon>Jiangellaceae</taxon>
        <taxon>Jiangella</taxon>
    </lineage>
</organism>
<keyword evidence="3" id="KW-1185">Reference proteome</keyword>
<dbReference type="InterPro" id="IPR035959">
    <property type="entry name" value="RutC-like_sf"/>
</dbReference>
<gene>
    <name evidence="2" type="ORF">DY240_13390</name>
</gene>